<dbReference type="EMBL" id="JPMI01000161">
    <property type="protein sequence ID" value="KFA91132.1"/>
    <property type="molecule type" value="Genomic_DNA"/>
</dbReference>
<protein>
    <recommendedName>
        <fullName evidence="1">YgjP-like metallopeptidase domain-containing protein</fullName>
    </recommendedName>
</protein>
<evidence type="ECO:0000259" key="1">
    <source>
        <dbReference type="Pfam" id="PF01863"/>
    </source>
</evidence>
<dbReference type="Gene3D" id="3.30.2010.10">
    <property type="entry name" value="Metalloproteases ('zincins'), catalytic domain"/>
    <property type="match status" value="1"/>
</dbReference>
<dbReference type="InterPro" id="IPR053136">
    <property type="entry name" value="UTP_pyrophosphatase-like"/>
</dbReference>
<name>A0A084SRP7_9BACT</name>
<dbReference type="AlphaFoldDB" id="A0A084SRP7"/>
<organism evidence="2 3">
    <name type="scientific">Archangium violaceum Cb vi76</name>
    <dbReference type="NCBI Taxonomy" id="1406225"/>
    <lineage>
        <taxon>Bacteria</taxon>
        <taxon>Pseudomonadati</taxon>
        <taxon>Myxococcota</taxon>
        <taxon>Myxococcia</taxon>
        <taxon>Myxococcales</taxon>
        <taxon>Cystobacterineae</taxon>
        <taxon>Archangiaceae</taxon>
        <taxon>Archangium</taxon>
    </lineage>
</organism>
<comment type="caution">
    <text evidence="2">The sequence shown here is derived from an EMBL/GenBank/DDBJ whole genome shotgun (WGS) entry which is preliminary data.</text>
</comment>
<dbReference type="Proteomes" id="UP000028547">
    <property type="component" value="Unassembled WGS sequence"/>
</dbReference>
<reference evidence="2 3" key="1">
    <citation type="submission" date="2014-07" db="EMBL/GenBank/DDBJ databases">
        <title>Draft Genome Sequence of Gephyronic Acid Producer, Cystobacter violaceus Strain Cb vi76.</title>
        <authorList>
            <person name="Stevens D.C."/>
            <person name="Young J."/>
            <person name="Carmichael R."/>
            <person name="Tan J."/>
            <person name="Taylor R.E."/>
        </authorList>
    </citation>
    <scope>NUCLEOTIDE SEQUENCE [LARGE SCALE GENOMIC DNA]</scope>
    <source>
        <strain evidence="2 3">Cb vi76</strain>
    </source>
</reference>
<sequence length="236" mass="27301">MQWGTTRIPYGIRRSTRRRTVALSVAPPGRIILTAPRDTPVERLDAVVQAKAKWITSRLRLVRPAEPRPSPREFVGGETFLYLGRQYRLEVRRGGAAPEVRLERGRLRVGVPGALTGEARTGAVREALSEWYRAHARERLTERVMWWARRAGVPEPRVLVREQEKRWGSCGAGVVRFNWRIIQAPMRLVDYVVAHEIVHLTHDDHGREFWAALGRLLPDYEARRERLRTEGPRLVW</sequence>
<gene>
    <name evidence="2" type="ORF">Q664_24210</name>
</gene>
<accession>A0A084SRP7</accession>
<dbReference type="Pfam" id="PF01863">
    <property type="entry name" value="YgjP-like"/>
    <property type="match status" value="1"/>
</dbReference>
<evidence type="ECO:0000313" key="3">
    <source>
        <dbReference type="Proteomes" id="UP000028547"/>
    </source>
</evidence>
<dbReference type="InterPro" id="IPR002725">
    <property type="entry name" value="YgjP-like_metallopeptidase"/>
</dbReference>
<feature type="domain" description="YgjP-like metallopeptidase" evidence="1">
    <location>
        <begin position="19"/>
        <end position="229"/>
    </location>
</feature>
<proteinExistence type="predicted"/>
<dbReference type="CDD" id="cd07344">
    <property type="entry name" value="M48_yhfN_like"/>
    <property type="match status" value="1"/>
</dbReference>
<dbReference type="PANTHER" id="PTHR30399">
    <property type="entry name" value="UNCHARACTERIZED PROTEIN YGJP"/>
    <property type="match status" value="1"/>
</dbReference>
<dbReference type="PANTHER" id="PTHR30399:SF1">
    <property type="entry name" value="UTP PYROPHOSPHATASE"/>
    <property type="match status" value="1"/>
</dbReference>
<evidence type="ECO:0000313" key="2">
    <source>
        <dbReference type="EMBL" id="KFA91132.1"/>
    </source>
</evidence>